<dbReference type="AlphaFoldDB" id="A0A4R4YF30"/>
<dbReference type="InterPro" id="IPR023401">
    <property type="entry name" value="ODC_N"/>
</dbReference>
<name>A0A4R4YF30_9PSEU</name>
<dbReference type="PIRSF" id="PIRSF001439">
    <property type="entry name" value="CryM"/>
    <property type="match status" value="1"/>
</dbReference>
<dbReference type="PANTHER" id="PTHR13812">
    <property type="entry name" value="KETIMINE REDUCTASE MU-CRYSTALLIN"/>
    <property type="match status" value="1"/>
</dbReference>
<dbReference type="GO" id="GO:0016491">
    <property type="term" value="F:oxidoreductase activity"/>
    <property type="evidence" value="ECO:0007669"/>
    <property type="project" value="UniProtKB-ARBA"/>
</dbReference>
<organism evidence="2 3">
    <name type="scientific">Saccharopolyspora elongata</name>
    <dbReference type="NCBI Taxonomy" id="2530387"/>
    <lineage>
        <taxon>Bacteria</taxon>
        <taxon>Bacillati</taxon>
        <taxon>Actinomycetota</taxon>
        <taxon>Actinomycetes</taxon>
        <taxon>Pseudonocardiales</taxon>
        <taxon>Pseudonocardiaceae</taxon>
        <taxon>Saccharopolyspora</taxon>
    </lineage>
</organism>
<gene>
    <name evidence="2" type="ORF">E1288_29540</name>
</gene>
<dbReference type="PANTHER" id="PTHR13812:SF19">
    <property type="entry name" value="KETIMINE REDUCTASE MU-CRYSTALLIN"/>
    <property type="match status" value="1"/>
</dbReference>
<comment type="caution">
    <text evidence="2">The sequence shown here is derived from an EMBL/GenBank/DDBJ whole genome shotgun (WGS) entry which is preliminary data.</text>
</comment>
<dbReference type="FunFam" id="3.40.50.720:FF:000311">
    <property type="entry name" value="Ornithine cyclodeaminase"/>
    <property type="match status" value="1"/>
</dbReference>
<dbReference type="Gene3D" id="3.40.50.720">
    <property type="entry name" value="NAD(P)-binding Rossmann-like Domain"/>
    <property type="match status" value="1"/>
</dbReference>
<evidence type="ECO:0000313" key="3">
    <source>
        <dbReference type="Proteomes" id="UP000294947"/>
    </source>
</evidence>
<dbReference type="GO" id="GO:0019752">
    <property type="term" value="P:carboxylic acid metabolic process"/>
    <property type="evidence" value="ECO:0007669"/>
    <property type="project" value="UniProtKB-ARBA"/>
</dbReference>
<dbReference type="Gene3D" id="3.30.1780.10">
    <property type="entry name" value="ornithine cyclodeaminase, domain 1"/>
    <property type="match status" value="1"/>
</dbReference>
<reference evidence="2 3" key="1">
    <citation type="submission" date="2019-03" db="EMBL/GenBank/DDBJ databases">
        <title>Draft genome sequences of novel Actinobacteria.</title>
        <authorList>
            <person name="Sahin N."/>
            <person name="Ay H."/>
            <person name="Saygin H."/>
        </authorList>
    </citation>
    <scope>NUCLEOTIDE SEQUENCE [LARGE SCALE GENOMIC DNA]</scope>
    <source>
        <strain evidence="2 3">7K502</strain>
    </source>
</reference>
<sequence length="319" mass="33632">MLTVNAEYTARALAFDTLIPALRNGFVRGAHTPDRHHHTIDATTDSTLLLMPSWSDGEYLGVKLVNVFPANSTFGLPALSSAFVLASAATGKHLAVIDGNELTRRRTVATSALAASYLARKDSSVQLIVGAGHVGSLAAAAYSAVLDIQTVLVYDQNPAAVERLINQLANDGIDARPVTDVPTAVAHADIITCATLATSPVIHGDWLRPGTHLDLIGSFRPTMREADDECVRRGTVYLDSLVALEESGDLTQPIAAGVLDPASVAGTLPELCRGELPARADNEQVTVFKTVGTALADLTAAALVYRAAGQPVQRIHQES</sequence>
<evidence type="ECO:0000313" key="2">
    <source>
        <dbReference type="EMBL" id="TDD42459.1"/>
    </source>
</evidence>
<comment type="similarity">
    <text evidence="1">Belongs to the ornithine cyclodeaminase/mu-crystallin family.</text>
</comment>
<keyword evidence="3" id="KW-1185">Reference proteome</keyword>
<dbReference type="EMBL" id="SMKW01000047">
    <property type="protein sequence ID" value="TDD42459.1"/>
    <property type="molecule type" value="Genomic_DNA"/>
</dbReference>
<proteinExistence type="inferred from homology"/>
<dbReference type="GO" id="GO:0005737">
    <property type="term" value="C:cytoplasm"/>
    <property type="evidence" value="ECO:0007669"/>
    <property type="project" value="TreeGrafter"/>
</dbReference>
<protein>
    <submittedName>
        <fullName evidence="2">Ornithine cyclodeaminase family protein</fullName>
    </submittedName>
</protein>
<dbReference type="InterPro" id="IPR036291">
    <property type="entry name" value="NAD(P)-bd_dom_sf"/>
</dbReference>
<accession>A0A4R4YF30</accession>
<evidence type="ECO:0000256" key="1">
    <source>
        <dbReference type="ARBA" id="ARBA00008903"/>
    </source>
</evidence>
<dbReference type="OrthoDB" id="4311033at2"/>
<dbReference type="RefSeq" id="WP_132490763.1">
    <property type="nucleotide sequence ID" value="NZ_SMKW01000047.1"/>
</dbReference>
<dbReference type="InterPro" id="IPR003462">
    <property type="entry name" value="ODC_Mu_crystall"/>
</dbReference>
<dbReference type="Proteomes" id="UP000294947">
    <property type="component" value="Unassembled WGS sequence"/>
</dbReference>
<dbReference type="NCBIfam" id="NF004793">
    <property type="entry name" value="PRK06141.1"/>
    <property type="match status" value="1"/>
</dbReference>
<dbReference type="Pfam" id="PF02423">
    <property type="entry name" value="OCD_Mu_crystall"/>
    <property type="match status" value="1"/>
</dbReference>
<dbReference type="SUPFAM" id="SSF51735">
    <property type="entry name" value="NAD(P)-binding Rossmann-fold domains"/>
    <property type="match status" value="1"/>
</dbReference>